<dbReference type="GO" id="GO:0008320">
    <property type="term" value="F:protein transmembrane transporter activity"/>
    <property type="evidence" value="ECO:0007669"/>
    <property type="project" value="UniProtKB-UniRule"/>
</dbReference>
<protein>
    <recommendedName>
        <fullName evidence="10">Sec-independent protein translocase protein TatA</fullName>
    </recommendedName>
</protein>
<dbReference type="InterPro" id="IPR006312">
    <property type="entry name" value="TatA/E"/>
</dbReference>
<keyword evidence="5 10" id="KW-0812">Transmembrane</keyword>
<evidence type="ECO:0000256" key="3">
    <source>
        <dbReference type="ARBA" id="ARBA00022475"/>
    </source>
</evidence>
<dbReference type="EMBL" id="LXEO01000058">
    <property type="protein sequence ID" value="OAT15354.1"/>
    <property type="molecule type" value="Genomic_DNA"/>
</dbReference>
<comment type="similarity">
    <text evidence="10">Belongs to the TatA/E family.</text>
</comment>
<keyword evidence="6 10" id="KW-0653">Protein transport</keyword>
<dbReference type="HAMAP" id="MF_00236">
    <property type="entry name" value="TatA_E"/>
    <property type="match status" value="1"/>
</dbReference>
<dbReference type="GO" id="GO:0033281">
    <property type="term" value="C:TAT protein transport complex"/>
    <property type="evidence" value="ECO:0007669"/>
    <property type="project" value="UniProtKB-UniRule"/>
</dbReference>
<keyword evidence="4" id="KW-0997">Cell inner membrane</keyword>
<proteinExistence type="inferred from homology"/>
<evidence type="ECO:0000256" key="11">
    <source>
        <dbReference type="SAM" id="MobiDB-lite"/>
    </source>
</evidence>
<keyword evidence="8 10" id="KW-0811">Translocation</keyword>
<evidence type="ECO:0000256" key="8">
    <source>
        <dbReference type="ARBA" id="ARBA00023010"/>
    </source>
</evidence>
<comment type="function">
    <text evidence="10">Part of the twin-arginine translocation (Tat) system that transports large folded proteins containing a characteristic twin-arginine motif in their signal peptide across membranes. TatA could form the protein-conducting channel of the Tat system.</text>
</comment>
<dbReference type="Pfam" id="PF02416">
    <property type="entry name" value="TatA_B_E"/>
    <property type="match status" value="1"/>
</dbReference>
<reference evidence="12 13" key="1">
    <citation type="submission" date="2016-04" db="EMBL/GenBank/DDBJ databases">
        <title>ATOL: Assembling a taxonomically balanced genome-scale reconstruction of the evolutionary history of the Enterobacteriaceae.</title>
        <authorList>
            <person name="Plunkett G.III."/>
            <person name="Neeno-Eckwall E.C."/>
            <person name="Glasner J.D."/>
            <person name="Perna N.T."/>
        </authorList>
    </citation>
    <scope>NUCLEOTIDE SEQUENCE [LARGE SCALE GENOMIC DNA]</scope>
    <source>
        <strain evidence="12 13">ATCC 51607</strain>
    </source>
</reference>
<dbReference type="NCBIfam" id="NF002922">
    <property type="entry name" value="PRK03554.1"/>
    <property type="match status" value="1"/>
</dbReference>
<dbReference type="RefSeq" id="WP_034461651.1">
    <property type="nucleotide sequence ID" value="NZ_LXEO01000058.1"/>
</dbReference>
<accession>A0A1B7HI84</accession>
<dbReference type="GO" id="GO:0043953">
    <property type="term" value="P:protein transport by the Tat complex"/>
    <property type="evidence" value="ECO:0007669"/>
    <property type="project" value="UniProtKB-UniRule"/>
</dbReference>
<organism evidence="12 13">
    <name type="scientific">Buttiauxella noackiae ATCC 51607</name>
    <dbReference type="NCBI Taxonomy" id="1354255"/>
    <lineage>
        <taxon>Bacteria</taxon>
        <taxon>Pseudomonadati</taxon>
        <taxon>Pseudomonadota</taxon>
        <taxon>Gammaproteobacteria</taxon>
        <taxon>Enterobacterales</taxon>
        <taxon>Enterobacteriaceae</taxon>
        <taxon>Buttiauxella</taxon>
    </lineage>
</organism>
<comment type="subcellular location">
    <subcellularLocation>
        <location evidence="1 10">Cell membrane</location>
        <topology evidence="1 10">Single-pass membrane protein</topology>
    </subcellularLocation>
</comment>
<keyword evidence="3 10" id="KW-1003">Cell membrane</keyword>
<sequence>MGGISIWQLLIIAVIVVLLFGTKKLGSIGSDLGASIKGFKKAMSDDEDKEKDKSVQDADFTAKTLADKQPGEVKKDEAKSNDKEQV</sequence>
<evidence type="ECO:0000313" key="12">
    <source>
        <dbReference type="EMBL" id="OAT15354.1"/>
    </source>
</evidence>
<evidence type="ECO:0000256" key="9">
    <source>
        <dbReference type="ARBA" id="ARBA00023136"/>
    </source>
</evidence>
<dbReference type="InterPro" id="IPR003369">
    <property type="entry name" value="TatA/B/E"/>
</dbReference>
<evidence type="ECO:0000256" key="2">
    <source>
        <dbReference type="ARBA" id="ARBA00022448"/>
    </source>
</evidence>
<evidence type="ECO:0000313" key="13">
    <source>
        <dbReference type="Proteomes" id="UP000078286"/>
    </source>
</evidence>
<dbReference type="GO" id="GO:0065002">
    <property type="term" value="P:intracellular protein transmembrane transport"/>
    <property type="evidence" value="ECO:0007669"/>
    <property type="project" value="UniProtKB-ARBA"/>
</dbReference>
<keyword evidence="2 10" id="KW-0813">Transport</keyword>
<gene>
    <name evidence="10" type="primary">tatA</name>
    <name evidence="12" type="ORF">M979_3720</name>
</gene>
<keyword evidence="9 10" id="KW-0472">Membrane</keyword>
<feature type="region of interest" description="Disordered" evidence="11">
    <location>
        <begin position="42"/>
        <end position="86"/>
    </location>
</feature>
<keyword evidence="13" id="KW-1185">Reference proteome</keyword>
<evidence type="ECO:0000256" key="7">
    <source>
        <dbReference type="ARBA" id="ARBA00022989"/>
    </source>
</evidence>
<comment type="caution">
    <text evidence="12">The sequence shown here is derived from an EMBL/GenBank/DDBJ whole genome shotgun (WGS) entry which is preliminary data.</text>
</comment>
<dbReference type="PANTHER" id="PTHR42982:SF1">
    <property type="entry name" value="SEC-INDEPENDENT PROTEIN TRANSLOCASE PROTEIN TATA"/>
    <property type="match status" value="1"/>
</dbReference>
<dbReference type="PANTHER" id="PTHR42982">
    <property type="entry name" value="SEC-INDEPENDENT PROTEIN TRANSLOCASE PROTEIN TATA"/>
    <property type="match status" value="1"/>
</dbReference>
<evidence type="ECO:0000256" key="10">
    <source>
        <dbReference type="HAMAP-Rule" id="MF_00236"/>
    </source>
</evidence>
<dbReference type="AlphaFoldDB" id="A0A1B7HI84"/>
<keyword evidence="7 10" id="KW-1133">Transmembrane helix</keyword>
<evidence type="ECO:0000256" key="6">
    <source>
        <dbReference type="ARBA" id="ARBA00022927"/>
    </source>
</evidence>
<dbReference type="PATRIC" id="fig|1354255.3.peg.3833"/>
<dbReference type="NCBIfam" id="TIGR01411">
    <property type="entry name" value="tatAE"/>
    <property type="match status" value="1"/>
</dbReference>
<dbReference type="Gene3D" id="1.20.5.3310">
    <property type="match status" value="1"/>
</dbReference>
<dbReference type="Proteomes" id="UP000078286">
    <property type="component" value="Unassembled WGS sequence"/>
</dbReference>
<evidence type="ECO:0000256" key="1">
    <source>
        <dbReference type="ARBA" id="ARBA00004162"/>
    </source>
</evidence>
<dbReference type="FunFam" id="1.20.5.3310:FF:000001">
    <property type="entry name" value="Probable Sec-independent protein translocase protein TatE"/>
    <property type="match status" value="1"/>
</dbReference>
<feature type="compositionally biased region" description="Basic and acidic residues" evidence="11">
    <location>
        <begin position="65"/>
        <end position="86"/>
    </location>
</feature>
<evidence type="ECO:0000256" key="4">
    <source>
        <dbReference type="ARBA" id="ARBA00022519"/>
    </source>
</evidence>
<comment type="subunit">
    <text evidence="10">The Tat system comprises two distinct complexes: a TatABC complex, containing multiple copies of TatA, TatB and TatC subunits, and a separate TatA complex, containing only TatA subunits. Substrates initially bind to the TatABC complex, which probably triggers association of the separate TatA complex to form the active translocon.</text>
</comment>
<evidence type="ECO:0000256" key="5">
    <source>
        <dbReference type="ARBA" id="ARBA00022692"/>
    </source>
</evidence>
<name>A0A1B7HI84_9ENTR</name>
<feature type="transmembrane region" description="Helical" evidence="10">
    <location>
        <begin position="6"/>
        <end position="22"/>
    </location>
</feature>